<dbReference type="SMART" id="SM00393">
    <property type="entry name" value="R3H"/>
    <property type="match status" value="1"/>
</dbReference>
<protein>
    <submittedName>
        <fullName evidence="17">RNA-binding-containing protein</fullName>
    </submittedName>
</protein>
<feature type="region of interest" description="Disordered" evidence="14">
    <location>
        <begin position="619"/>
        <end position="718"/>
    </location>
</feature>
<dbReference type="GO" id="GO:0016787">
    <property type="term" value="F:hydrolase activity"/>
    <property type="evidence" value="ECO:0007669"/>
    <property type="project" value="UniProtKB-KW"/>
</dbReference>
<evidence type="ECO:0000256" key="11">
    <source>
        <dbReference type="ARBA" id="ARBA00055199"/>
    </source>
</evidence>
<keyword evidence="10" id="KW-0539">Nucleus</keyword>
<dbReference type="PROSITE" id="PS50102">
    <property type="entry name" value="RRM"/>
    <property type="match status" value="1"/>
</dbReference>
<dbReference type="GO" id="GO:0003723">
    <property type="term" value="F:RNA binding"/>
    <property type="evidence" value="ECO:0007669"/>
    <property type="project" value="UniProtKB-UniRule"/>
</dbReference>
<dbReference type="InterPro" id="IPR035979">
    <property type="entry name" value="RBD_domain_sf"/>
</dbReference>
<comment type="function">
    <text evidence="11">Regulates global gene expression after oxidative stress. Interacts and stabilizes mRNAs and may regulate their transition between different cytoplasmic components after oxidative stress.</text>
</comment>
<dbReference type="GO" id="GO:0003677">
    <property type="term" value="F:DNA binding"/>
    <property type="evidence" value="ECO:0007669"/>
    <property type="project" value="UniProtKB-ARBA"/>
</dbReference>
<comment type="subcellular location">
    <subcellularLocation>
        <location evidence="2">Cytoplasm</location>
    </subcellularLocation>
    <subcellularLocation>
        <location evidence="1">Nucleus</location>
    </subcellularLocation>
</comment>
<dbReference type="InterPro" id="IPR034186">
    <property type="entry name" value="PIN4-like_RRM"/>
</dbReference>
<feature type="region of interest" description="Disordered" evidence="14">
    <location>
        <begin position="209"/>
        <end position="232"/>
    </location>
</feature>
<dbReference type="OrthoDB" id="434258at2759"/>
<dbReference type="SUPFAM" id="SSF54928">
    <property type="entry name" value="RNA-binding domain, RBD"/>
    <property type="match status" value="1"/>
</dbReference>
<evidence type="ECO:0000256" key="13">
    <source>
        <dbReference type="PROSITE-ProRule" id="PRU00176"/>
    </source>
</evidence>
<reference evidence="17 18" key="1">
    <citation type="journal article" date="2018" name="IMA Fungus">
        <title>IMA Genome-F 9: Draft genome sequence of Annulohypoxylon stygium, Aspergillus mulundensis, Berkeleyomyces basicola (syn. Thielaviopsis basicola), Ceratocystis smalleyi, two Cercospora beticola strains, Coleophoma cylindrospora, Fusarium fracticaudum, Phialophora cf. hyalina, and Morchella septimelata.</title>
        <authorList>
            <person name="Wingfield B.D."/>
            <person name="Bills G.F."/>
            <person name="Dong Y."/>
            <person name="Huang W."/>
            <person name="Nel W.J."/>
            <person name="Swalarsk-Parry B.S."/>
            <person name="Vaghefi N."/>
            <person name="Wilken P.M."/>
            <person name="An Z."/>
            <person name="de Beer Z.W."/>
            <person name="De Vos L."/>
            <person name="Chen L."/>
            <person name="Duong T.A."/>
            <person name="Gao Y."/>
            <person name="Hammerbacher A."/>
            <person name="Kikkert J.R."/>
            <person name="Li Y."/>
            <person name="Li H."/>
            <person name="Li K."/>
            <person name="Li Q."/>
            <person name="Liu X."/>
            <person name="Ma X."/>
            <person name="Naidoo K."/>
            <person name="Pethybridge S.J."/>
            <person name="Sun J."/>
            <person name="Steenkamp E.T."/>
            <person name="van der Nest M.A."/>
            <person name="van Wyk S."/>
            <person name="Wingfield M.J."/>
            <person name="Xiong C."/>
            <person name="Yue Q."/>
            <person name="Zhang X."/>
        </authorList>
    </citation>
    <scope>NUCLEOTIDE SEQUENCE [LARGE SCALE GENOMIC DNA]</scope>
    <source>
        <strain evidence="17 18">BP6252</strain>
    </source>
</reference>
<dbReference type="InterPro" id="IPR000504">
    <property type="entry name" value="RRM_dom"/>
</dbReference>
<dbReference type="FunFam" id="3.30.1370.50:FF:000002">
    <property type="entry name" value="Immunoglobulin mu DNA-binding protein 2"/>
    <property type="match status" value="1"/>
</dbReference>
<dbReference type="PROSITE" id="PS51061">
    <property type="entry name" value="R3H"/>
    <property type="match status" value="1"/>
</dbReference>
<evidence type="ECO:0000313" key="18">
    <source>
        <dbReference type="Proteomes" id="UP000256645"/>
    </source>
</evidence>
<gene>
    <name evidence="17" type="ORF">BP6252_00065</name>
</gene>
<dbReference type="Pfam" id="PF00076">
    <property type="entry name" value="RRM_1"/>
    <property type="match status" value="1"/>
</dbReference>
<dbReference type="InterPro" id="IPR012677">
    <property type="entry name" value="Nucleotide-bd_a/b_plait_sf"/>
</dbReference>
<dbReference type="InterPro" id="IPR001374">
    <property type="entry name" value="R3H_dom"/>
</dbReference>
<dbReference type="GO" id="GO:0071014">
    <property type="term" value="C:post-mRNA release spliceosomal complex"/>
    <property type="evidence" value="ECO:0007669"/>
    <property type="project" value="UniProtKB-ARBA"/>
</dbReference>
<feature type="region of interest" description="Disordered" evidence="14">
    <location>
        <begin position="576"/>
        <end position="604"/>
    </location>
</feature>
<name>A0A3D8SNX3_9HELO</name>
<dbReference type="SMART" id="SM00360">
    <property type="entry name" value="RRM"/>
    <property type="match status" value="1"/>
</dbReference>
<dbReference type="GO" id="GO:0005737">
    <property type="term" value="C:cytoplasm"/>
    <property type="evidence" value="ECO:0007669"/>
    <property type="project" value="UniProtKB-SubCell"/>
</dbReference>
<dbReference type="Gene3D" id="3.30.70.330">
    <property type="match status" value="1"/>
</dbReference>
<dbReference type="EMBL" id="PDLM01000001">
    <property type="protein sequence ID" value="RDW88033.1"/>
    <property type="molecule type" value="Genomic_DNA"/>
</dbReference>
<organism evidence="17 18">
    <name type="scientific">Coleophoma cylindrospora</name>
    <dbReference type="NCBI Taxonomy" id="1849047"/>
    <lineage>
        <taxon>Eukaryota</taxon>
        <taxon>Fungi</taxon>
        <taxon>Dikarya</taxon>
        <taxon>Ascomycota</taxon>
        <taxon>Pezizomycotina</taxon>
        <taxon>Leotiomycetes</taxon>
        <taxon>Helotiales</taxon>
        <taxon>Dermateaceae</taxon>
        <taxon>Coleophoma</taxon>
    </lineage>
</organism>
<dbReference type="AlphaFoldDB" id="A0A3D8SNX3"/>
<evidence type="ECO:0000256" key="14">
    <source>
        <dbReference type="SAM" id="MobiDB-lite"/>
    </source>
</evidence>
<sequence length="718" mass="78905">MAQRRDGILRLLCVCNLNDDTSQTSTYLKPPGSYHDRYRCPPTDPFRAHLILHEPATWSGLVRKVPFILIQPGEKEFNPKSPQFPRTPPLSPIVPFTTTITATQLLSAVALDCSPFTLESDARSSARGFPSYTLNRQPSRQFDTYTPLSALYQTEDNASAYESAPRFDRMTSATLQSSYAPYDSQTWNYGGANGASTMGGGRMRAPVGRRPGLPTPWLEPQQAPPMPSIPSSHLNGQYSTQAHLQNSRVSPPTEDELIPTAIVIKNIPFAVKKEQLVAVMTEMNLPLPYAFNYHFDNGVFRGLAFANFTTSEETQMVIEQMNHMEIAGRKLRVEYKKMLPLAERDRIERDKRERRGQLQEQHQPIPQSALHHQASMSSMNSAIPTTSPSPVNTRSDGGGIFGGEVDMNDPTTLSLYGELTVFKRDNARDTLVFAPDLTPHYRRQIHTLAHHMKLDHQSEGAGPQRHVVVYKKAQDASPPQAQAPNYYNESQRRGLNRAATIDFGEARQEGSFYNNHTLGRQTSGLLDIPGSPGLGNQSQNLRGVKSFADLRSFSPSPVPTTASYPANHSQNVSRYTEYGQSTGPLGTPNLTPTSSGNPMNVRDESYLLNGLGNLSLGGYDRSTASRSNGRLGGQSDRDTHVSTAGPIGSQRPTTNGLYEENQRNGASAVPERQPRGPGSEWGTGSGFGRPRQNGHTNQGSGDSSDRSGPLSATTRYMS</sequence>
<feature type="compositionally biased region" description="Polar residues" evidence="14">
    <location>
        <begin position="693"/>
        <end position="702"/>
    </location>
</feature>
<evidence type="ECO:0000256" key="5">
    <source>
        <dbReference type="ARBA" id="ARBA00022741"/>
    </source>
</evidence>
<feature type="domain" description="R3H" evidence="16">
    <location>
        <begin position="409"/>
        <end position="473"/>
    </location>
</feature>
<dbReference type="Proteomes" id="UP000256645">
    <property type="component" value="Unassembled WGS sequence"/>
</dbReference>
<evidence type="ECO:0000256" key="12">
    <source>
        <dbReference type="ARBA" id="ARBA00062407"/>
    </source>
</evidence>
<evidence type="ECO:0000256" key="1">
    <source>
        <dbReference type="ARBA" id="ARBA00004123"/>
    </source>
</evidence>
<keyword evidence="5" id="KW-0547">Nucleotide-binding</keyword>
<dbReference type="STRING" id="1849047.A0A3D8SNX3"/>
<accession>A0A3D8SNX3</accession>
<keyword evidence="18" id="KW-1185">Reference proteome</keyword>
<feature type="region of interest" description="Disordered" evidence="14">
    <location>
        <begin position="346"/>
        <end position="397"/>
    </location>
</feature>
<comment type="subunit">
    <text evidence="12">Interacts with csx1.</text>
</comment>
<dbReference type="FunFam" id="3.30.70.330:FF:000183">
    <property type="entry name" value="R3H domain containing protein"/>
    <property type="match status" value="1"/>
</dbReference>
<evidence type="ECO:0000256" key="4">
    <source>
        <dbReference type="ARBA" id="ARBA00022553"/>
    </source>
</evidence>
<keyword evidence="8" id="KW-0067">ATP-binding</keyword>
<dbReference type="Gene3D" id="3.30.1370.50">
    <property type="entry name" value="R3H-like domain"/>
    <property type="match status" value="1"/>
</dbReference>
<evidence type="ECO:0000256" key="8">
    <source>
        <dbReference type="ARBA" id="ARBA00022840"/>
    </source>
</evidence>
<dbReference type="GO" id="GO:0004386">
    <property type="term" value="F:helicase activity"/>
    <property type="evidence" value="ECO:0007669"/>
    <property type="project" value="UniProtKB-KW"/>
</dbReference>
<dbReference type="CDD" id="cd12253">
    <property type="entry name" value="RRM_PIN4_like"/>
    <property type="match status" value="1"/>
</dbReference>
<evidence type="ECO:0000256" key="3">
    <source>
        <dbReference type="ARBA" id="ARBA00022490"/>
    </source>
</evidence>
<keyword evidence="4" id="KW-0597">Phosphoprotein</keyword>
<keyword evidence="3" id="KW-0963">Cytoplasm</keyword>
<evidence type="ECO:0000256" key="9">
    <source>
        <dbReference type="ARBA" id="ARBA00022884"/>
    </source>
</evidence>
<dbReference type="Pfam" id="PF01424">
    <property type="entry name" value="R3H"/>
    <property type="match status" value="1"/>
</dbReference>
<dbReference type="GO" id="GO:0005524">
    <property type="term" value="F:ATP binding"/>
    <property type="evidence" value="ECO:0007669"/>
    <property type="project" value="UniProtKB-KW"/>
</dbReference>
<evidence type="ECO:0000256" key="7">
    <source>
        <dbReference type="ARBA" id="ARBA00022806"/>
    </source>
</evidence>
<feature type="domain" description="RRM" evidence="15">
    <location>
        <begin position="260"/>
        <end position="338"/>
    </location>
</feature>
<evidence type="ECO:0000256" key="6">
    <source>
        <dbReference type="ARBA" id="ARBA00022801"/>
    </source>
</evidence>
<feature type="compositionally biased region" description="Basic and acidic residues" evidence="14">
    <location>
        <begin position="346"/>
        <end position="357"/>
    </location>
</feature>
<keyword evidence="9 13" id="KW-0694">RNA-binding</keyword>
<keyword evidence="7" id="KW-0347">Helicase</keyword>
<feature type="compositionally biased region" description="Low complexity" evidence="14">
    <location>
        <begin position="581"/>
        <end position="595"/>
    </location>
</feature>
<feature type="compositionally biased region" description="Polar residues" evidence="14">
    <location>
        <begin position="374"/>
        <end position="395"/>
    </location>
</feature>
<dbReference type="InterPro" id="IPR036867">
    <property type="entry name" value="R3H_dom_sf"/>
</dbReference>
<dbReference type="SUPFAM" id="SSF82708">
    <property type="entry name" value="R3H domain"/>
    <property type="match status" value="1"/>
</dbReference>
<evidence type="ECO:0000313" key="17">
    <source>
        <dbReference type="EMBL" id="RDW88033.1"/>
    </source>
</evidence>
<evidence type="ECO:0000259" key="16">
    <source>
        <dbReference type="PROSITE" id="PS51061"/>
    </source>
</evidence>
<evidence type="ECO:0000256" key="2">
    <source>
        <dbReference type="ARBA" id="ARBA00004496"/>
    </source>
</evidence>
<evidence type="ECO:0000259" key="15">
    <source>
        <dbReference type="PROSITE" id="PS50102"/>
    </source>
</evidence>
<keyword evidence="6" id="KW-0378">Hydrolase</keyword>
<proteinExistence type="predicted"/>
<evidence type="ECO:0000256" key="10">
    <source>
        <dbReference type="ARBA" id="ARBA00023242"/>
    </source>
</evidence>
<comment type="caution">
    <text evidence="17">The sequence shown here is derived from an EMBL/GenBank/DDBJ whole genome shotgun (WGS) entry which is preliminary data.</text>
</comment>